<sequence>MSVFFKLVGQGFRDVALHPWAQLMTLLAVTFITFLAGLMLLGVGNLDNELRVTRGEIAFQLYWKEDASSRQVKAAWDTLRGMDGVMEVLTYTPEEALKDLSSTFPKGNSGLLLADNSPLPYTAVIKFAHRSGDLSRWKNTTLAELQRLPEVETVRSSSLKDEVSRAWQKFSSSVTVPVLVFLVLILSIAVGNTMKLSLISRQDEIEILKLVGAKNWYIRTPLLVGGALLGSVGGMLGILGLYATWWNLKDTFNFAPLHWELQFLPVDQALLLVLIPMCVGCISSWVAVRN</sequence>
<evidence type="ECO:0000256" key="8">
    <source>
        <dbReference type="ARBA" id="ARBA00023136"/>
    </source>
</evidence>
<organism evidence="14 15">
    <name type="scientific">Halodesulfovibrio marinisediminis DSM 17456</name>
    <dbReference type="NCBI Taxonomy" id="1121457"/>
    <lineage>
        <taxon>Bacteria</taxon>
        <taxon>Pseudomonadati</taxon>
        <taxon>Thermodesulfobacteriota</taxon>
        <taxon>Desulfovibrionia</taxon>
        <taxon>Desulfovibrionales</taxon>
        <taxon>Desulfovibrionaceae</taxon>
        <taxon>Halodesulfovibrio</taxon>
    </lineage>
</organism>
<dbReference type="PANTHER" id="PTHR47755">
    <property type="entry name" value="CELL DIVISION PROTEIN FTSX"/>
    <property type="match status" value="1"/>
</dbReference>
<comment type="subcellular location">
    <subcellularLocation>
        <location evidence="1">Cell membrane</location>
        <topology evidence="1">Multi-pass membrane protein</topology>
    </subcellularLocation>
</comment>
<dbReference type="AlphaFoldDB" id="A0A1N6FA45"/>
<dbReference type="PANTHER" id="PTHR47755:SF1">
    <property type="entry name" value="CELL DIVISION PROTEIN FTSX"/>
    <property type="match status" value="1"/>
</dbReference>
<comment type="similarity">
    <text evidence="2 10">Belongs to the ABC-4 integral membrane protein family. FtsX subfamily.</text>
</comment>
<evidence type="ECO:0000256" key="9">
    <source>
        <dbReference type="ARBA" id="ARBA00023306"/>
    </source>
</evidence>
<evidence type="ECO:0000256" key="2">
    <source>
        <dbReference type="ARBA" id="ARBA00007379"/>
    </source>
</evidence>
<dbReference type="GO" id="GO:0032153">
    <property type="term" value="C:cell division site"/>
    <property type="evidence" value="ECO:0007669"/>
    <property type="project" value="TreeGrafter"/>
</dbReference>
<evidence type="ECO:0000259" key="12">
    <source>
        <dbReference type="Pfam" id="PF02687"/>
    </source>
</evidence>
<proteinExistence type="inferred from homology"/>
<dbReference type="Gene3D" id="3.30.70.3040">
    <property type="match status" value="1"/>
</dbReference>
<evidence type="ECO:0000313" key="14">
    <source>
        <dbReference type="EMBL" id="SIN92155.1"/>
    </source>
</evidence>
<dbReference type="GO" id="GO:0051301">
    <property type="term" value="P:cell division"/>
    <property type="evidence" value="ECO:0007669"/>
    <property type="project" value="UniProtKB-KW"/>
</dbReference>
<dbReference type="Proteomes" id="UP000184694">
    <property type="component" value="Unassembled WGS sequence"/>
</dbReference>
<keyword evidence="9 10" id="KW-0131">Cell cycle</keyword>
<dbReference type="OrthoDB" id="9813411at2"/>
<evidence type="ECO:0000256" key="4">
    <source>
        <dbReference type="ARBA" id="ARBA00022475"/>
    </source>
</evidence>
<evidence type="ECO:0000256" key="5">
    <source>
        <dbReference type="ARBA" id="ARBA00022618"/>
    </source>
</evidence>
<feature type="domain" description="FtsX extracellular" evidence="13">
    <location>
        <begin position="59"/>
        <end position="154"/>
    </location>
</feature>
<feature type="transmembrane region" description="Helical" evidence="11">
    <location>
        <begin position="20"/>
        <end position="41"/>
    </location>
</feature>
<keyword evidence="6 11" id="KW-0812">Transmembrane</keyword>
<evidence type="ECO:0000313" key="15">
    <source>
        <dbReference type="Proteomes" id="UP000184694"/>
    </source>
</evidence>
<dbReference type="InterPro" id="IPR004513">
    <property type="entry name" value="FtsX"/>
</dbReference>
<evidence type="ECO:0000256" key="1">
    <source>
        <dbReference type="ARBA" id="ARBA00004651"/>
    </source>
</evidence>
<protein>
    <recommendedName>
        <fullName evidence="3 10">Cell division protein FtsX</fullName>
    </recommendedName>
</protein>
<accession>A0A1N6FA45</accession>
<keyword evidence="8 10" id="KW-0472">Membrane</keyword>
<evidence type="ECO:0000256" key="10">
    <source>
        <dbReference type="PIRNR" id="PIRNR003097"/>
    </source>
</evidence>
<keyword evidence="5 10" id="KW-0132">Cell division</keyword>
<dbReference type="RefSeq" id="WP_074216042.1">
    <property type="nucleotide sequence ID" value="NZ_FSRG01000004.1"/>
</dbReference>
<evidence type="ECO:0000256" key="6">
    <source>
        <dbReference type="ARBA" id="ARBA00022692"/>
    </source>
</evidence>
<dbReference type="InterPro" id="IPR040690">
    <property type="entry name" value="FtsX_ECD"/>
</dbReference>
<dbReference type="GO" id="GO:0005886">
    <property type="term" value="C:plasma membrane"/>
    <property type="evidence" value="ECO:0007669"/>
    <property type="project" value="UniProtKB-SubCell"/>
</dbReference>
<dbReference type="Pfam" id="PF18075">
    <property type="entry name" value="FtsX_ECD"/>
    <property type="match status" value="1"/>
</dbReference>
<keyword evidence="4 10" id="KW-1003">Cell membrane</keyword>
<feature type="transmembrane region" description="Helical" evidence="11">
    <location>
        <begin position="269"/>
        <end position="288"/>
    </location>
</feature>
<evidence type="ECO:0000256" key="7">
    <source>
        <dbReference type="ARBA" id="ARBA00022989"/>
    </source>
</evidence>
<evidence type="ECO:0000256" key="3">
    <source>
        <dbReference type="ARBA" id="ARBA00021907"/>
    </source>
</evidence>
<evidence type="ECO:0000256" key="11">
    <source>
        <dbReference type="SAM" id="Phobius"/>
    </source>
</evidence>
<name>A0A1N6FA45_9BACT</name>
<dbReference type="EMBL" id="FSRG01000004">
    <property type="protein sequence ID" value="SIN92155.1"/>
    <property type="molecule type" value="Genomic_DNA"/>
</dbReference>
<reference evidence="15" key="1">
    <citation type="submission" date="2016-11" db="EMBL/GenBank/DDBJ databases">
        <authorList>
            <person name="Varghese N."/>
            <person name="Submissions S."/>
        </authorList>
    </citation>
    <scope>NUCLEOTIDE SEQUENCE [LARGE SCALE GENOMIC DNA]</scope>
    <source>
        <strain evidence="15">DSM 17456</strain>
    </source>
</reference>
<dbReference type="InterPro" id="IPR003838">
    <property type="entry name" value="ABC3_permease_C"/>
</dbReference>
<evidence type="ECO:0000259" key="13">
    <source>
        <dbReference type="Pfam" id="PF18075"/>
    </source>
</evidence>
<feature type="transmembrane region" description="Helical" evidence="11">
    <location>
        <begin position="222"/>
        <end position="248"/>
    </location>
</feature>
<keyword evidence="15" id="KW-1185">Reference proteome</keyword>
<keyword evidence="7 11" id="KW-1133">Transmembrane helix</keyword>
<dbReference type="Pfam" id="PF02687">
    <property type="entry name" value="FtsX"/>
    <property type="match status" value="1"/>
</dbReference>
<feature type="domain" description="ABC3 transporter permease C-terminal" evidence="12">
    <location>
        <begin position="179"/>
        <end position="288"/>
    </location>
</feature>
<dbReference type="PIRSF" id="PIRSF003097">
    <property type="entry name" value="FtsX"/>
    <property type="match status" value="1"/>
</dbReference>
<dbReference type="STRING" id="1121457.SAMN02745161_1194"/>
<gene>
    <name evidence="14" type="ORF">SAMN02745161_1194</name>
</gene>